<dbReference type="InterPro" id="IPR016024">
    <property type="entry name" value="ARM-type_fold"/>
</dbReference>
<dbReference type="KEGG" id="chya:V22_08780"/>
<protein>
    <recommendedName>
        <fullName evidence="4">HEAT repeat protein</fullName>
    </recommendedName>
</protein>
<dbReference type="RefSeq" id="WP_145260143.1">
    <property type="nucleotide sequence ID" value="NZ_CP036316.1"/>
</dbReference>
<gene>
    <name evidence="2" type="ORF">V22_08780</name>
</gene>
<proteinExistence type="predicted"/>
<evidence type="ECO:0000256" key="1">
    <source>
        <dbReference type="SAM" id="SignalP"/>
    </source>
</evidence>
<evidence type="ECO:0000313" key="3">
    <source>
        <dbReference type="Proteomes" id="UP000319976"/>
    </source>
</evidence>
<feature type="signal peptide" evidence="1">
    <location>
        <begin position="1"/>
        <end position="29"/>
    </location>
</feature>
<reference evidence="2 3" key="1">
    <citation type="submission" date="2019-02" db="EMBL/GenBank/DDBJ databases">
        <title>Deep-cultivation of Planctomycetes and their phenomic and genomic characterization uncovers novel biology.</title>
        <authorList>
            <person name="Wiegand S."/>
            <person name="Jogler M."/>
            <person name="Boedeker C."/>
            <person name="Pinto D."/>
            <person name="Vollmers J."/>
            <person name="Rivas-Marin E."/>
            <person name="Kohn T."/>
            <person name="Peeters S.H."/>
            <person name="Heuer A."/>
            <person name="Rast P."/>
            <person name="Oberbeckmann S."/>
            <person name="Bunk B."/>
            <person name="Jeske O."/>
            <person name="Meyerdierks A."/>
            <person name="Storesund J.E."/>
            <person name="Kallscheuer N."/>
            <person name="Luecker S."/>
            <person name="Lage O.M."/>
            <person name="Pohl T."/>
            <person name="Merkel B.J."/>
            <person name="Hornburger P."/>
            <person name="Mueller R.-W."/>
            <person name="Bruemmer F."/>
            <person name="Labrenz M."/>
            <person name="Spormann A.M."/>
            <person name="Op den Camp H."/>
            <person name="Overmann J."/>
            <person name="Amann R."/>
            <person name="Jetten M.S.M."/>
            <person name="Mascher T."/>
            <person name="Medema M.H."/>
            <person name="Devos D.P."/>
            <person name="Kaster A.-K."/>
            <person name="Ovreas L."/>
            <person name="Rohde M."/>
            <person name="Galperin M.Y."/>
            <person name="Jogler C."/>
        </authorList>
    </citation>
    <scope>NUCLEOTIDE SEQUENCE [LARGE SCALE GENOMIC DNA]</scope>
    <source>
        <strain evidence="2 3">V22</strain>
    </source>
</reference>
<evidence type="ECO:0008006" key="4">
    <source>
        <dbReference type="Google" id="ProtNLM"/>
    </source>
</evidence>
<dbReference type="InterPro" id="IPR011989">
    <property type="entry name" value="ARM-like"/>
</dbReference>
<keyword evidence="1" id="KW-0732">Signal</keyword>
<dbReference type="OrthoDB" id="208631at2"/>
<sequence length="431" mass="48352" precursor="true">MSILRLPNTGMMSALLAVCLCATATLSYGQSKPAVPEDFRPVRKVPEELKIRKPLAIAGKKDVPADLTAAIKLFTPEQQAEFVYKQLRTNKYPIVLRNGDLNRENEDILKLWARWRAASLTTKTDPFSLQDEADDMRREVKNVAVLQGNAAKSMKFRDYAYGVLADRLEELLDNNYMVRLQAIITLGRLNRSEAKGGLNPEVEVSFPPAITPLLKVMSDTGQPESLKVAAAVGVARLVEYAGKGGIPTEQKFRIAEVVAAELSREGTYYWYQMRLVQILAWLDLPLDRNRQPTVYNLLAGAMADKAKHPLVRAQAAHSLTRTSLPPKATMEKLAQHLNDCCGDLCAVYNQDPVAVYWKIVFERLYLSFRPFNSGEDERLLQEALLRNPAMRQPPFSKVYDRLRPAVIHVLNNSPLPLPLDVINEFAEPLKG</sequence>
<dbReference type="Proteomes" id="UP000319976">
    <property type="component" value="Chromosome"/>
</dbReference>
<dbReference type="SUPFAM" id="SSF48371">
    <property type="entry name" value="ARM repeat"/>
    <property type="match status" value="1"/>
</dbReference>
<dbReference type="AlphaFoldDB" id="A0A517T5L5"/>
<dbReference type="EMBL" id="CP036316">
    <property type="protein sequence ID" value="QDT63654.1"/>
    <property type="molecule type" value="Genomic_DNA"/>
</dbReference>
<organism evidence="2 3">
    <name type="scientific">Calycomorphotria hydatis</name>
    <dbReference type="NCBI Taxonomy" id="2528027"/>
    <lineage>
        <taxon>Bacteria</taxon>
        <taxon>Pseudomonadati</taxon>
        <taxon>Planctomycetota</taxon>
        <taxon>Planctomycetia</taxon>
        <taxon>Planctomycetales</taxon>
        <taxon>Planctomycetaceae</taxon>
        <taxon>Calycomorphotria</taxon>
    </lineage>
</organism>
<accession>A0A517T5L5</accession>
<dbReference type="Gene3D" id="1.25.10.10">
    <property type="entry name" value="Leucine-rich Repeat Variant"/>
    <property type="match status" value="1"/>
</dbReference>
<name>A0A517T5L5_9PLAN</name>
<evidence type="ECO:0000313" key="2">
    <source>
        <dbReference type="EMBL" id="QDT63654.1"/>
    </source>
</evidence>
<keyword evidence="3" id="KW-1185">Reference proteome</keyword>
<feature type="chain" id="PRO_5021772802" description="HEAT repeat protein" evidence="1">
    <location>
        <begin position="30"/>
        <end position="431"/>
    </location>
</feature>